<dbReference type="VEuPathDB" id="VectorBase:CSON012626"/>
<dbReference type="InterPro" id="IPR005112">
    <property type="entry name" value="dDENN_dom"/>
</dbReference>
<dbReference type="SMART" id="SM00801">
    <property type="entry name" value="dDENN"/>
    <property type="match status" value="1"/>
</dbReference>
<dbReference type="InterPro" id="IPR040032">
    <property type="entry name" value="DENND1A/B/C"/>
</dbReference>
<dbReference type="Pfam" id="PF03456">
    <property type="entry name" value="uDENN"/>
    <property type="match status" value="1"/>
</dbReference>
<dbReference type="InterPro" id="IPR037516">
    <property type="entry name" value="Tripartite_DENN"/>
</dbReference>
<dbReference type="SMART" id="SM00800">
    <property type="entry name" value="uDENN"/>
    <property type="match status" value="1"/>
</dbReference>
<dbReference type="PROSITE" id="PS50211">
    <property type="entry name" value="DENN"/>
    <property type="match status" value="1"/>
</dbReference>
<sequence length="794" mass="90287">MNRINKSATRLFEVWCEVEPAKSGQCAANVLRCFPDTFRDEKVLESIGEFAYPCEFEKTQVQIYSFVLTDTNSQWRFGFCRHDTNSDKAMILVTHLPWHNQFIKYVKMLYEVRMNSPHDFQRFLSETYATGIPDPGMSVKIFSNHDRYTFEFKAPWHDYLPSIPENHNLSVYYNFVEPELMIEVFCAMLNERRIIFTSQHLHVLSSCVLAAGDLIYPMTWQHIYIPVLPMKMKEYVNAPMPYLIGVAKSILQAIRPEELTDVVILDCDSGTFRSQFDDKKALPRDILEYLRKHLNNPGTGDGVARTFLRAIVQLIGGYRDGLKYGDVITFDDQRFLEARSQKLRPFLNKILDLQIFRQFIDERLISIKDGFSDEFEKEICLYSERISKRKFKLLQNIKDKTNPALDSALQSVSIAREGGRNVKFVYKSASKAVKSKIKNARSANSQGNVMTTSGIEIGSSFDAITPNFNRHRRHSQDSNNNSSGSSSPSHSLSSSDMNILQELEQEGLFDKPEVNRSLKPKKSSYIDKTLLQKTFSSSPTPPMRRHNQTNLPVVPPRVIKNASTEINQINNNNSQTHPNGNIPKKALEHSKTAPVIFDSNLSLTSASSGITLPSSAYDPFQIPIVPPRKNQSQPKFQGEIFNASYEEWAIRLKIDKDQKSENVEKEPQKIPNKSPTVDDLIKLDDSLTLEDFDPLNAKLSLPAQPSASSSNCSITSSNVIGFSNPVYTYHDPKNLMNQQCNSNNLSVSPQPKTNSIELLRDYGILDQYTNLVNGQPVTGSTEKKTQQNNWMTFD</sequence>
<organism evidence="5">
    <name type="scientific">Culicoides sonorensis</name>
    <name type="common">Biting midge</name>
    <dbReference type="NCBI Taxonomy" id="179676"/>
    <lineage>
        <taxon>Eukaryota</taxon>
        <taxon>Metazoa</taxon>
        <taxon>Ecdysozoa</taxon>
        <taxon>Arthropoda</taxon>
        <taxon>Hexapoda</taxon>
        <taxon>Insecta</taxon>
        <taxon>Pterygota</taxon>
        <taxon>Neoptera</taxon>
        <taxon>Endopterygota</taxon>
        <taxon>Diptera</taxon>
        <taxon>Nematocera</taxon>
        <taxon>Chironomoidea</taxon>
        <taxon>Ceratopogonidae</taxon>
        <taxon>Ceratopogoninae</taxon>
        <taxon>Culicoides</taxon>
        <taxon>Monoculicoides</taxon>
    </lineage>
</organism>
<dbReference type="Gene3D" id="3.40.50.11500">
    <property type="match status" value="1"/>
</dbReference>
<dbReference type="InterPro" id="IPR001194">
    <property type="entry name" value="cDENN_dom"/>
</dbReference>
<dbReference type="EMBL" id="UFQT01000603">
    <property type="protein sequence ID" value="SSX25647.1"/>
    <property type="molecule type" value="Genomic_DNA"/>
</dbReference>
<evidence type="ECO:0000256" key="2">
    <source>
        <dbReference type="ARBA" id="ARBA00023329"/>
    </source>
</evidence>
<accession>A0A336MB91</accession>
<feature type="compositionally biased region" description="Low complexity" evidence="3">
    <location>
        <begin position="477"/>
        <end position="495"/>
    </location>
</feature>
<dbReference type="GO" id="GO:0005085">
    <property type="term" value="F:guanyl-nucleotide exchange factor activity"/>
    <property type="evidence" value="ECO:0007669"/>
    <property type="project" value="InterPro"/>
</dbReference>
<dbReference type="Gene3D" id="3.30.450.200">
    <property type="match status" value="1"/>
</dbReference>
<feature type="domain" description="UDENN" evidence="4">
    <location>
        <begin position="12"/>
        <end position="370"/>
    </location>
</feature>
<gene>
    <name evidence="5" type="primary">CSON012626</name>
</gene>
<dbReference type="GO" id="GO:0030136">
    <property type="term" value="C:clathrin-coated vesicle"/>
    <property type="evidence" value="ECO:0007669"/>
    <property type="project" value="UniProtKB-SubCell"/>
</dbReference>
<dbReference type="PANTHER" id="PTHR13196">
    <property type="entry name" value="DENN DOMAIN-CONTAINING"/>
    <property type="match status" value="1"/>
</dbReference>
<name>A0A336MB91_CULSO</name>
<keyword evidence="2" id="KW-0968">Cytoplasmic vesicle</keyword>
<dbReference type="GO" id="GO:0006897">
    <property type="term" value="P:endocytosis"/>
    <property type="evidence" value="ECO:0007669"/>
    <property type="project" value="TreeGrafter"/>
</dbReference>
<dbReference type="Pfam" id="PF03455">
    <property type="entry name" value="dDENN"/>
    <property type="match status" value="1"/>
</dbReference>
<dbReference type="InterPro" id="IPR043153">
    <property type="entry name" value="DENN_C"/>
</dbReference>
<dbReference type="FunFam" id="3.40.50.11500:FF:000004">
    <property type="entry name" value="DENN domain-containing protein 2C isoform X1"/>
    <property type="match status" value="1"/>
</dbReference>
<feature type="region of interest" description="Disordered" evidence="3">
    <location>
        <begin position="529"/>
        <end position="550"/>
    </location>
</feature>
<evidence type="ECO:0000256" key="3">
    <source>
        <dbReference type="SAM" id="MobiDB-lite"/>
    </source>
</evidence>
<dbReference type="FunFam" id="3.30.450.200:FF:000003">
    <property type="entry name" value="DENN domain containing 1A"/>
    <property type="match status" value="1"/>
</dbReference>
<dbReference type="GO" id="GO:1901981">
    <property type="term" value="F:phosphatidylinositol phosphate binding"/>
    <property type="evidence" value="ECO:0007669"/>
    <property type="project" value="TreeGrafter"/>
</dbReference>
<dbReference type="Pfam" id="PF02141">
    <property type="entry name" value="DENN"/>
    <property type="match status" value="1"/>
</dbReference>
<protein>
    <submittedName>
        <fullName evidence="5">CSON012626 protein</fullName>
    </submittedName>
</protein>
<evidence type="ECO:0000313" key="5">
    <source>
        <dbReference type="EMBL" id="SSX25647.1"/>
    </source>
</evidence>
<feature type="region of interest" description="Disordered" evidence="3">
    <location>
        <begin position="465"/>
        <end position="495"/>
    </location>
</feature>
<comment type="subcellular location">
    <subcellularLocation>
        <location evidence="1">Cytoplasmic vesicle</location>
        <location evidence="1">Clathrin-coated vesicle</location>
    </subcellularLocation>
</comment>
<dbReference type="GO" id="GO:0005829">
    <property type="term" value="C:cytosol"/>
    <property type="evidence" value="ECO:0007669"/>
    <property type="project" value="TreeGrafter"/>
</dbReference>
<dbReference type="GO" id="GO:0032456">
    <property type="term" value="P:endocytic recycling"/>
    <property type="evidence" value="ECO:0007669"/>
    <property type="project" value="TreeGrafter"/>
</dbReference>
<proteinExistence type="predicted"/>
<evidence type="ECO:0000259" key="4">
    <source>
        <dbReference type="PROSITE" id="PS50211"/>
    </source>
</evidence>
<reference evidence="5" key="1">
    <citation type="submission" date="2018-07" db="EMBL/GenBank/DDBJ databases">
        <authorList>
            <person name="Quirk P.G."/>
            <person name="Krulwich T.A."/>
        </authorList>
    </citation>
    <scope>NUCLEOTIDE SEQUENCE</scope>
</reference>
<dbReference type="AlphaFoldDB" id="A0A336MB91"/>
<evidence type="ECO:0000256" key="1">
    <source>
        <dbReference type="ARBA" id="ARBA00004132"/>
    </source>
</evidence>
<dbReference type="SMART" id="SM00799">
    <property type="entry name" value="DENN"/>
    <property type="match status" value="1"/>
</dbReference>
<dbReference type="PANTHER" id="PTHR13196:SF14">
    <property type="entry name" value="UDENN DOMAIN-CONTAINING PROTEIN"/>
    <property type="match status" value="1"/>
</dbReference>
<dbReference type="Gene3D" id="6.10.140.1000">
    <property type="match status" value="1"/>
</dbReference>
<dbReference type="InterPro" id="IPR005113">
    <property type="entry name" value="uDENN_dom"/>
</dbReference>